<dbReference type="InterPro" id="IPR002178">
    <property type="entry name" value="PTS_EIIA_type-2_dom"/>
</dbReference>
<dbReference type="PANTHER" id="PTHR30185:SF18">
    <property type="entry name" value="TRANSCRIPTIONAL REGULATOR MTLR"/>
    <property type="match status" value="1"/>
</dbReference>
<evidence type="ECO:0000256" key="1">
    <source>
        <dbReference type="ARBA" id="ARBA00022679"/>
    </source>
</evidence>
<dbReference type="InterPro" id="IPR036388">
    <property type="entry name" value="WH-like_DNA-bd_sf"/>
</dbReference>
<accession>A0ABY9LGI5</accession>
<dbReference type="SUPFAM" id="SSF63520">
    <property type="entry name" value="PTS-regulatory domain, PRD"/>
    <property type="match status" value="1"/>
</dbReference>
<evidence type="ECO:0000313" key="10">
    <source>
        <dbReference type="Proteomes" id="UP001238096"/>
    </source>
</evidence>
<feature type="domain" description="PRD" evidence="8">
    <location>
        <begin position="292"/>
        <end position="399"/>
    </location>
</feature>
<dbReference type="InterPro" id="IPR036095">
    <property type="entry name" value="PTS_EIIB-like_sf"/>
</dbReference>
<gene>
    <name evidence="9" type="ORF">N1496_08015</name>
</gene>
<reference evidence="10" key="1">
    <citation type="submission" date="2022-10" db="EMBL/GenBank/DDBJ databases">
        <title>Streptococcus didelphis as causative of fatal infections in opossums (Didelphis albiventris).</title>
        <authorList>
            <person name="Breyer G.M."/>
            <person name="Da Silva M.E.R.J."/>
            <person name="Siqueira F.M."/>
        </authorList>
    </citation>
    <scope>NUCLEOTIDE SEQUENCE [LARGE SCALE GENOMIC DNA]</scope>
    <source>
        <strain evidence="10">LBVP101/21</strain>
    </source>
</reference>
<dbReference type="Pfam" id="PF00359">
    <property type="entry name" value="PTS_EIIA_2"/>
    <property type="match status" value="1"/>
</dbReference>
<dbReference type="PANTHER" id="PTHR30185">
    <property type="entry name" value="CRYPTIC BETA-GLUCOSIDE BGL OPERON ANTITERMINATOR"/>
    <property type="match status" value="1"/>
</dbReference>
<evidence type="ECO:0000313" key="9">
    <source>
        <dbReference type="EMBL" id="WMB27949.1"/>
    </source>
</evidence>
<dbReference type="SUPFAM" id="SSF55804">
    <property type="entry name" value="Phoshotransferase/anion transport protein"/>
    <property type="match status" value="1"/>
</dbReference>
<keyword evidence="3" id="KW-0805">Transcription regulation</keyword>
<dbReference type="InterPro" id="IPR050661">
    <property type="entry name" value="BglG_antiterminators"/>
</dbReference>
<keyword evidence="10" id="KW-1185">Reference proteome</keyword>
<dbReference type="EMBL" id="CP110509">
    <property type="protein sequence ID" value="WMB27949.1"/>
    <property type="molecule type" value="Genomic_DNA"/>
</dbReference>
<evidence type="ECO:0000259" key="7">
    <source>
        <dbReference type="PROSITE" id="PS51099"/>
    </source>
</evidence>
<dbReference type="CDD" id="cd00211">
    <property type="entry name" value="PTS_IIA_fru"/>
    <property type="match status" value="1"/>
</dbReference>
<dbReference type="Gene3D" id="3.40.50.2300">
    <property type="match status" value="1"/>
</dbReference>
<evidence type="ECO:0000256" key="3">
    <source>
        <dbReference type="ARBA" id="ARBA00023015"/>
    </source>
</evidence>
<keyword evidence="4" id="KW-0010">Activator</keyword>
<evidence type="ECO:0000259" key="6">
    <source>
        <dbReference type="PROSITE" id="PS51094"/>
    </source>
</evidence>
<dbReference type="InterPro" id="IPR011608">
    <property type="entry name" value="PRD"/>
</dbReference>
<dbReference type="Gene3D" id="1.10.10.10">
    <property type="entry name" value="Winged helix-like DNA-binding domain superfamily/Winged helix DNA-binding domain"/>
    <property type="match status" value="1"/>
</dbReference>
<dbReference type="PROSITE" id="PS51372">
    <property type="entry name" value="PRD_2"/>
    <property type="match status" value="1"/>
</dbReference>
<dbReference type="InterPro" id="IPR016152">
    <property type="entry name" value="PTrfase/Anion_transptr"/>
</dbReference>
<evidence type="ECO:0000256" key="4">
    <source>
        <dbReference type="ARBA" id="ARBA00023159"/>
    </source>
</evidence>
<dbReference type="InterPro" id="IPR036634">
    <property type="entry name" value="PRD_sf"/>
</dbReference>
<dbReference type="SUPFAM" id="SSF52794">
    <property type="entry name" value="PTS system IIB component-like"/>
    <property type="match status" value="1"/>
</dbReference>
<dbReference type="Pfam" id="PF05043">
    <property type="entry name" value="Mga"/>
    <property type="match status" value="1"/>
</dbReference>
<keyword evidence="5" id="KW-0804">Transcription</keyword>
<dbReference type="Gene3D" id="3.40.930.10">
    <property type="entry name" value="Mannitol-specific EII, Chain A"/>
    <property type="match status" value="1"/>
</dbReference>
<organism evidence="9 10">
    <name type="scientific">Streptococcus didelphis</name>
    <dbReference type="NCBI Taxonomy" id="102886"/>
    <lineage>
        <taxon>Bacteria</taxon>
        <taxon>Bacillati</taxon>
        <taxon>Bacillota</taxon>
        <taxon>Bacilli</taxon>
        <taxon>Lactobacillales</taxon>
        <taxon>Streptococcaceae</taxon>
        <taxon>Streptococcus</taxon>
    </lineage>
</organism>
<dbReference type="InterPro" id="IPR013011">
    <property type="entry name" value="PTS_EIIB_2"/>
</dbReference>
<dbReference type="CDD" id="cd05568">
    <property type="entry name" value="PTS_IIB_bgl_like"/>
    <property type="match status" value="1"/>
</dbReference>
<dbReference type="Proteomes" id="UP001238096">
    <property type="component" value="Chromosome"/>
</dbReference>
<protein>
    <submittedName>
        <fullName evidence="9">BglG family transcription antiterminator</fullName>
    </submittedName>
</protein>
<name>A0ABY9LGI5_9STRE</name>
<keyword evidence="2" id="KW-0677">Repeat</keyword>
<dbReference type="RefSeq" id="WP_018366842.1">
    <property type="nucleotide sequence ID" value="NZ_CP104407.1"/>
</dbReference>
<feature type="domain" description="PTS EIIB type-2" evidence="7">
    <location>
        <begin position="400"/>
        <end position="489"/>
    </location>
</feature>
<dbReference type="Pfam" id="PF00874">
    <property type="entry name" value="PRD"/>
    <property type="match status" value="1"/>
</dbReference>
<dbReference type="PROSITE" id="PS51094">
    <property type="entry name" value="PTS_EIIA_TYPE_2"/>
    <property type="match status" value="1"/>
</dbReference>
<feature type="domain" description="PTS EIIA type-2" evidence="6">
    <location>
        <begin position="507"/>
        <end position="646"/>
    </location>
</feature>
<dbReference type="InterPro" id="IPR007737">
    <property type="entry name" value="Mga_HTH"/>
</dbReference>
<dbReference type="PROSITE" id="PS51099">
    <property type="entry name" value="PTS_EIIB_TYPE_2"/>
    <property type="match status" value="1"/>
</dbReference>
<evidence type="ECO:0000256" key="2">
    <source>
        <dbReference type="ARBA" id="ARBA00022737"/>
    </source>
</evidence>
<evidence type="ECO:0000256" key="5">
    <source>
        <dbReference type="ARBA" id="ARBA00023163"/>
    </source>
</evidence>
<sequence length="648" mass="74893">MNKRQQLLLDHLLSQESFISSKKLAGMCQVSSKTIYSDLIALDSFLGNYSLKIKRVPRHGILIEGSETEKIKVKHFLKSKEQNQVTSVDYKEREDYYLRKFLIEDDLLTILDLSLELFISETSVRRDLEKLHHLLEKYGLALEKEQGYFGIKGEEKQIRFFLRTYLMQSYSLDLERNDYLASLQLFFSKELVTKVQEVVSRTSKLYECTIPSQYMLYLILDLLINVNRIKRGNSLGPLDKPIDDDLGPLELYPFAGAILSQSLALPLEKISSQEVGQIASTLISFGYLSHSTYTDEFTEISSLLIDKVSELAGIDFRKDLYLREQITNHMKPMVYRLKNGINIENQTTEEIKKRYSILFHIVWLASKTVSDSYQLEFLNAEIAFLTIYFEIAVERLEKPLHIYVVCPHGLATSELIINSLKRIISSYDYLQKIDLVDVTDQLALKADIIISSVLLENFDHPYILVSPLLSQEENDIIQREYRRLTDGNRKILSVVKNEKQLNHSIIRNLLGQNIHLQKECQTKETCMSFLVSQAYEENRQAPSFLQSILERERLGSTSIYTGIALPHANPQKVQKSQLSLLTLKEPIEWGQNMVKVVLLIAIKEGEEEHCKEALIYLYSKIDDLDFINKLAKATDKYDVYTTLFLEEK</sequence>
<dbReference type="Gene3D" id="1.10.1790.10">
    <property type="entry name" value="PRD domain"/>
    <property type="match status" value="1"/>
</dbReference>
<proteinExistence type="predicted"/>
<evidence type="ECO:0000259" key="8">
    <source>
        <dbReference type="PROSITE" id="PS51372"/>
    </source>
</evidence>
<keyword evidence="1" id="KW-0808">Transferase</keyword>